<dbReference type="AlphaFoldDB" id="A0A1Y2B1P6"/>
<protein>
    <submittedName>
        <fullName evidence="1">Uncharacterized protein</fullName>
    </submittedName>
</protein>
<dbReference type="Proteomes" id="UP000193642">
    <property type="component" value="Unassembled WGS sequence"/>
</dbReference>
<keyword evidence="2" id="KW-1185">Reference proteome</keyword>
<comment type="caution">
    <text evidence="1">The sequence shown here is derived from an EMBL/GenBank/DDBJ whole genome shotgun (WGS) entry which is preliminary data.</text>
</comment>
<sequence length="181" mass="19857">MRRRSFSGGCGDSGWGKTCSDESRRFEWDLLWPEMDGTCLEFGGSSVALVVKWANGVLRTCAEDGLTLRRNLSLKLAVMSEASQRRGLGEEDRKLVSDFGVGRIGDGDLGGTSWLVVEGNVVGVAELTGFWGLQMLKSTVELTGTANGAGRFCSESWRWQRKLCAGLRTWRWQDNGGQQLG</sequence>
<proteinExistence type="predicted"/>
<dbReference type="EMBL" id="MCGO01000095">
    <property type="protein sequence ID" value="ORY28407.1"/>
    <property type="molecule type" value="Genomic_DNA"/>
</dbReference>
<reference evidence="1 2" key="1">
    <citation type="submission" date="2016-07" db="EMBL/GenBank/DDBJ databases">
        <title>Pervasive Adenine N6-methylation of Active Genes in Fungi.</title>
        <authorList>
            <consortium name="DOE Joint Genome Institute"/>
            <person name="Mondo S.J."/>
            <person name="Dannebaum R.O."/>
            <person name="Kuo R.C."/>
            <person name="Labutti K."/>
            <person name="Haridas S."/>
            <person name="Kuo A."/>
            <person name="Salamov A."/>
            <person name="Ahrendt S.R."/>
            <person name="Lipzen A."/>
            <person name="Sullivan W."/>
            <person name="Andreopoulos W.B."/>
            <person name="Clum A."/>
            <person name="Lindquist E."/>
            <person name="Daum C."/>
            <person name="Ramamoorthy G.K."/>
            <person name="Gryganskyi A."/>
            <person name="Culley D."/>
            <person name="Magnuson J.K."/>
            <person name="James T.Y."/>
            <person name="O'Malley M.A."/>
            <person name="Stajich J.E."/>
            <person name="Spatafora J.W."/>
            <person name="Visel A."/>
            <person name="Grigoriev I.V."/>
        </authorList>
    </citation>
    <scope>NUCLEOTIDE SEQUENCE [LARGE SCALE GENOMIC DNA]</scope>
    <source>
        <strain evidence="1 2">JEL800</strain>
    </source>
</reference>
<name>A0A1Y2B1P6_9FUNG</name>
<evidence type="ECO:0000313" key="2">
    <source>
        <dbReference type="Proteomes" id="UP000193642"/>
    </source>
</evidence>
<organism evidence="1 2">
    <name type="scientific">Rhizoclosmatium globosum</name>
    <dbReference type="NCBI Taxonomy" id="329046"/>
    <lineage>
        <taxon>Eukaryota</taxon>
        <taxon>Fungi</taxon>
        <taxon>Fungi incertae sedis</taxon>
        <taxon>Chytridiomycota</taxon>
        <taxon>Chytridiomycota incertae sedis</taxon>
        <taxon>Chytridiomycetes</taxon>
        <taxon>Chytridiales</taxon>
        <taxon>Chytriomycetaceae</taxon>
        <taxon>Rhizoclosmatium</taxon>
    </lineage>
</organism>
<evidence type="ECO:0000313" key="1">
    <source>
        <dbReference type="EMBL" id="ORY28407.1"/>
    </source>
</evidence>
<accession>A0A1Y2B1P6</accession>
<gene>
    <name evidence="1" type="ORF">BCR33DRAFT_596720</name>
</gene>